<name>A0A7J6P5C6_PEROL</name>
<sequence>MHGMWYSNLNEVTPIESHIAPPSGGSVPVPEPPKGYKSVASSTQQQQQKESEFKGFTPPPAKEVESSSYKPIKLDYTPMHGDEKDDPYASEDFSKFASSVPAEEPGFQDDYWMKISSGRWISNPRARACYQSILMGGKMGGAVGGIFGVLAGGYSMVAYRNFCKYEEPNIEDTDKEEGTVDKGGEKRVKGISEPAVMNPAEVPILVGASPDSVEEWHRKRRRSSNDFEEQMWKRCDFGNGIPADVCGFFTVDRGGKLHMKGEPFVPCHLGFKAACVGVID</sequence>
<gene>
    <name evidence="2" type="ORF">FOZ63_029725</name>
</gene>
<comment type="caution">
    <text evidence="2">The sequence shown here is derived from an EMBL/GenBank/DDBJ whole genome shotgun (WGS) entry which is preliminary data.</text>
</comment>
<accession>A0A7J6P5C6</accession>
<evidence type="ECO:0000256" key="1">
    <source>
        <dbReference type="SAM" id="MobiDB-lite"/>
    </source>
</evidence>
<organism evidence="2 3">
    <name type="scientific">Perkinsus olseni</name>
    <name type="common">Perkinsus atlanticus</name>
    <dbReference type="NCBI Taxonomy" id="32597"/>
    <lineage>
        <taxon>Eukaryota</taxon>
        <taxon>Sar</taxon>
        <taxon>Alveolata</taxon>
        <taxon>Perkinsozoa</taxon>
        <taxon>Perkinsea</taxon>
        <taxon>Perkinsida</taxon>
        <taxon>Perkinsidae</taxon>
        <taxon>Perkinsus</taxon>
    </lineage>
</organism>
<dbReference type="AlphaFoldDB" id="A0A7J6P5C6"/>
<dbReference type="EMBL" id="JABANO010039707">
    <property type="protein sequence ID" value="KAF4690551.1"/>
    <property type="molecule type" value="Genomic_DNA"/>
</dbReference>
<feature type="region of interest" description="Disordered" evidence="1">
    <location>
        <begin position="15"/>
        <end position="90"/>
    </location>
</feature>
<evidence type="ECO:0000313" key="3">
    <source>
        <dbReference type="Proteomes" id="UP000553632"/>
    </source>
</evidence>
<evidence type="ECO:0000313" key="2">
    <source>
        <dbReference type="EMBL" id="KAF4690551.1"/>
    </source>
</evidence>
<dbReference type="Proteomes" id="UP000553632">
    <property type="component" value="Unassembled WGS sequence"/>
</dbReference>
<proteinExistence type="predicted"/>
<keyword evidence="3" id="KW-1185">Reference proteome</keyword>
<protein>
    <submittedName>
        <fullName evidence="2">Uncharacterized protein</fullName>
    </submittedName>
</protein>
<reference evidence="2 3" key="1">
    <citation type="submission" date="2020-04" db="EMBL/GenBank/DDBJ databases">
        <title>Perkinsus olseni comparative genomics.</title>
        <authorList>
            <person name="Bogema D.R."/>
        </authorList>
    </citation>
    <scope>NUCLEOTIDE SEQUENCE [LARGE SCALE GENOMIC DNA]</scope>
    <source>
        <strain evidence="2 3">ATCC PRA-207</strain>
    </source>
</reference>